<dbReference type="GO" id="GO:0072344">
    <property type="term" value="P:rescue of stalled ribosome"/>
    <property type="evidence" value="ECO:0007669"/>
    <property type="project" value="UniProtKB-UniRule"/>
</dbReference>
<accession>A0A099I966</accession>
<dbReference type="GO" id="GO:0000049">
    <property type="term" value="F:tRNA binding"/>
    <property type="evidence" value="ECO:0007669"/>
    <property type="project" value="UniProtKB-UniRule"/>
</dbReference>
<protein>
    <recommendedName>
        <fullName evidence="5">Rqc2 homolog RqcH</fullName>
        <shortName evidence="5">RqcH</shortName>
    </recommendedName>
</protein>
<dbReference type="PANTHER" id="PTHR15239">
    <property type="entry name" value="NUCLEAR EXPORT MEDIATOR FACTOR NEMF"/>
    <property type="match status" value="1"/>
</dbReference>
<dbReference type="GO" id="GO:0019843">
    <property type="term" value="F:rRNA binding"/>
    <property type="evidence" value="ECO:0007669"/>
    <property type="project" value="UniProtKB-UniRule"/>
</dbReference>
<dbReference type="HAMAP" id="MF_00844_B">
    <property type="entry name" value="RqcH_B"/>
    <property type="match status" value="1"/>
</dbReference>
<dbReference type="InterPro" id="IPR043682">
    <property type="entry name" value="RqcH_bacterial"/>
</dbReference>
<comment type="subunit">
    <text evidence="5">Associates with stalled 50S ribosomal subunits. Binds to RqcP.</text>
</comment>
<evidence type="ECO:0000256" key="3">
    <source>
        <dbReference type="ARBA" id="ARBA00022884"/>
    </source>
</evidence>
<dbReference type="GO" id="GO:0003824">
    <property type="term" value="F:catalytic activity"/>
    <property type="evidence" value="ECO:0007669"/>
    <property type="project" value="InterPro"/>
</dbReference>
<dbReference type="RefSeq" id="WP_009269329.1">
    <property type="nucleotide sequence ID" value="NZ_BAABYY010000001.1"/>
</dbReference>
<dbReference type="GO" id="GO:0043023">
    <property type="term" value="F:ribosomal large subunit binding"/>
    <property type="evidence" value="ECO:0007669"/>
    <property type="project" value="UniProtKB-UniRule"/>
</dbReference>
<dbReference type="InterPro" id="IPR051608">
    <property type="entry name" value="RQC_Subunit_NEMF"/>
</dbReference>
<feature type="domain" description="PLD phosphodiesterase" evidence="6">
    <location>
        <begin position="421"/>
        <end position="448"/>
    </location>
</feature>
<dbReference type="PROSITE" id="PS50035">
    <property type="entry name" value="PLD"/>
    <property type="match status" value="1"/>
</dbReference>
<dbReference type="Gene3D" id="2.30.310.10">
    <property type="entry name" value="ibrinogen binding protein from staphylococcus aureus domain"/>
    <property type="match status" value="1"/>
</dbReference>
<dbReference type="EMBL" id="JQIF01000040">
    <property type="protein sequence ID" value="KGJ53388.1"/>
    <property type="molecule type" value="Genomic_DNA"/>
</dbReference>
<evidence type="ECO:0000259" key="6">
    <source>
        <dbReference type="PROSITE" id="PS50035"/>
    </source>
</evidence>
<name>A0A099I966_CLOIN</name>
<dbReference type="GO" id="GO:0006793">
    <property type="term" value="P:phosphorus metabolic process"/>
    <property type="evidence" value="ECO:0007669"/>
    <property type="project" value="UniProtKB-ARBA"/>
</dbReference>
<evidence type="ECO:0000313" key="8">
    <source>
        <dbReference type="Proteomes" id="UP000030008"/>
    </source>
</evidence>
<keyword evidence="4 5" id="KW-0648">Protein biosynthesis</keyword>
<gene>
    <name evidence="5" type="primary">rqcH</name>
    <name evidence="7" type="ORF">CIAN88_09450</name>
</gene>
<keyword evidence="3 5" id="KW-0694">RNA-binding</keyword>
<evidence type="ECO:0000256" key="2">
    <source>
        <dbReference type="ARBA" id="ARBA00022730"/>
    </source>
</evidence>
<evidence type="ECO:0000256" key="4">
    <source>
        <dbReference type="ARBA" id="ARBA00022917"/>
    </source>
</evidence>
<dbReference type="Pfam" id="PF05670">
    <property type="entry name" value="NFACT-R_1"/>
    <property type="match status" value="1"/>
</dbReference>
<keyword evidence="2 5" id="KW-0699">rRNA-binding</keyword>
<sequence>MALDGLLLHQVQKELQSFLPAKLTKLQQISDTELLFTIRTPKGTRRLMISLHSVYNRINLTQESYTTMETPGNFLMLLRKQIDGGILRSLNQVGLDRILHMVIEARDELGDIHDRHLYIELMGKYANMILVDEEGHILDALKRIPPFENNRRTIHPGALYQLPAPHTGKQDPYHYEKIDPSESFTKQFHGFSPLLSREVQYRMAQGENFDEILEQIRTSDTLYLSDVQDKTQFHCIPLTHLEVEARQYPLMKGMDLLFFQKEEKVRIKQQSGDLFRAVRKELHKNTSKYPKLQQTLEEAMDCDKYREYGDLLFAYMGSIERRETVTLPSFETGKDIHIPLDMRFDIKGNANRYYQKYHKSKRAQAILQEQLALCEKEIRYFESMEVQLEQATVQDAMEIREELARQGYVKAVKTRIRKKKKQELPHYETFAFDDVYIYVGKNNLQNDYVTWRLGKKSDMWLHTKDVHGAHVVITCEQPDEELLRNAAMLAAWYSNARYSSSVPVNYCTIRQLKKIPGNKGSFVSLSNYKTIYIDPEPAQIQKLIDEHLITQKKH</sequence>
<proteinExistence type="inferred from homology"/>
<dbReference type="GO" id="GO:1990112">
    <property type="term" value="C:RQC complex"/>
    <property type="evidence" value="ECO:0007669"/>
    <property type="project" value="TreeGrafter"/>
</dbReference>
<dbReference type="InterPro" id="IPR008532">
    <property type="entry name" value="NFACT_RNA-bd"/>
</dbReference>
<organism evidence="7 8">
    <name type="scientific">Clostridium innocuum</name>
    <dbReference type="NCBI Taxonomy" id="1522"/>
    <lineage>
        <taxon>Bacteria</taxon>
        <taxon>Bacillati</taxon>
        <taxon>Bacillota</taxon>
        <taxon>Clostridia</taxon>
        <taxon>Eubacteriales</taxon>
        <taxon>Clostridiaceae</taxon>
        <taxon>Clostridium</taxon>
    </lineage>
</organism>
<keyword evidence="1 5" id="KW-0820">tRNA-binding</keyword>
<dbReference type="PANTHER" id="PTHR15239:SF6">
    <property type="entry name" value="RIBOSOME QUALITY CONTROL COMPLEX SUBUNIT NEMF"/>
    <property type="match status" value="1"/>
</dbReference>
<comment type="caution">
    <text evidence="7">The sequence shown here is derived from an EMBL/GenBank/DDBJ whole genome shotgun (WGS) entry which is preliminary data.</text>
</comment>
<reference evidence="7 8" key="1">
    <citation type="submission" date="2014-08" db="EMBL/GenBank/DDBJ databases">
        <title>Clostridium innocuum, an unnegligible vancomycin-resistant pathogen causing extra-intestinal infections.</title>
        <authorList>
            <person name="Feng Y."/>
            <person name="Chiu C.-H."/>
        </authorList>
    </citation>
    <scope>NUCLEOTIDE SEQUENCE [LARGE SCALE GENOMIC DNA]</scope>
    <source>
        <strain evidence="7 8">AN88</strain>
    </source>
</reference>
<dbReference type="AlphaFoldDB" id="A0A099I966"/>
<comment type="similarity">
    <text evidence="5">Belongs to the NEMF family.</text>
</comment>
<dbReference type="Proteomes" id="UP000030008">
    <property type="component" value="Unassembled WGS sequence"/>
</dbReference>
<dbReference type="InterPro" id="IPR001736">
    <property type="entry name" value="PLipase_D/transphosphatidylase"/>
</dbReference>
<dbReference type="Pfam" id="PF05833">
    <property type="entry name" value="NFACT_N"/>
    <property type="match status" value="1"/>
</dbReference>
<comment type="function">
    <text evidence="5">Key component of the ribosome quality control system (RQC), a ribosome-associated complex that mediates the extraction of incompletely synthesized nascent chains from stalled ribosomes and their subsequent degradation. RqcH recruits Ala-charged tRNA, and with RqcP directs the elongation of stalled nascent chains on 50S ribosomal subunits, leading to non-templated C-terminal alanine extensions (Ala tail). The Ala tail promotes nascent chain degradation. May add between 1 and at least 8 Ala residues. Binds to stalled 50S ribosomal subunits.</text>
</comment>
<evidence type="ECO:0000256" key="5">
    <source>
        <dbReference type="HAMAP-Rule" id="MF_00844"/>
    </source>
</evidence>
<evidence type="ECO:0000256" key="1">
    <source>
        <dbReference type="ARBA" id="ARBA00022555"/>
    </source>
</evidence>
<evidence type="ECO:0000313" key="7">
    <source>
        <dbReference type="EMBL" id="KGJ53388.1"/>
    </source>
</evidence>